<dbReference type="GO" id="GO:0016020">
    <property type="term" value="C:membrane"/>
    <property type="evidence" value="ECO:0007669"/>
    <property type="project" value="UniProtKB-SubCell"/>
</dbReference>
<evidence type="ECO:0000256" key="3">
    <source>
        <dbReference type="ARBA" id="ARBA00022989"/>
    </source>
</evidence>
<feature type="transmembrane region" description="Helical" evidence="6">
    <location>
        <begin position="27"/>
        <end position="51"/>
    </location>
</feature>
<dbReference type="OrthoDB" id="5950491at2759"/>
<dbReference type="CDD" id="cd00637">
    <property type="entry name" value="7tm_classA_rhodopsin-like"/>
    <property type="match status" value="1"/>
</dbReference>
<keyword evidence="3 6" id="KW-1133">Transmembrane helix</keyword>
<dbReference type="InterPro" id="IPR017452">
    <property type="entry name" value="GPCR_Rhodpsn_7TM"/>
</dbReference>
<keyword evidence="5" id="KW-0297">G-protein coupled receptor</keyword>
<comment type="subcellular location">
    <subcellularLocation>
        <location evidence="1">Membrane</location>
    </subcellularLocation>
</comment>
<evidence type="ECO:0000256" key="6">
    <source>
        <dbReference type="SAM" id="Phobius"/>
    </source>
</evidence>
<organism evidence="8 9">
    <name type="scientific">Patiria miniata</name>
    <name type="common">Bat star</name>
    <name type="synonym">Asterina miniata</name>
    <dbReference type="NCBI Taxonomy" id="46514"/>
    <lineage>
        <taxon>Eukaryota</taxon>
        <taxon>Metazoa</taxon>
        <taxon>Echinodermata</taxon>
        <taxon>Eleutherozoa</taxon>
        <taxon>Asterozoa</taxon>
        <taxon>Asteroidea</taxon>
        <taxon>Valvatacea</taxon>
        <taxon>Valvatida</taxon>
        <taxon>Asterinidae</taxon>
        <taxon>Patiria</taxon>
    </lineage>
</organism>
<keyword evidence="5" id="KW-0675">Receptor</keyword>
<feature type="transmembrane region" description="Helical" evidence="6">
    <location>
        <begin position="283"/>
        <end position="305"/>
    </location>
</feature>
<feature type="transmembrane region" description="Helical" evidence="6">
    <location>
        <begin position="63"/>
        <end position="85"/>
    </location>
</feature>
<dbReference type="InterPro" id="IPR000276">
    <property type="entry name" value="GPCR_Rhodpsn"/>
</dbReference>
<feature type="transmembrane region" description="Helical" evidence="6">
    <location>
        <begin position="190"/>
        <end position="214"/>
    </location>
</feature>
<keyword evidence="9" id="KW-1185">Reference proteome</keyword>
<evidence type="ECO:0000256" key="1">
    <source>
        <dbReference type="ARBA" id="ARBA00004370"/>
    </source>
</evidence>
<dbReference type="SUPFAM" id="SSF81321">
    <property type="entry name" value="Family A G protein-coupled receptor-like"/>
    <property type="match status" value="1"/>
</dbReference>
<feature type="domain" description="G-protein coupled receptors family 1 profile" evidence="7">
    <location>
        <begin position="42"/>
        <end position="303"/>
    </location>
</feature>
<evidence type="ECO:0000256" key="2">
    <source>
        <dbReference type="ARBA" id="ARBA00022692"/>
    </source>
</evidence>
<dbReference type="PROSITE" id="PS50262">
    <property type="entry name" value="G_PROTEIN_RECEP_F1_2"/>
    <property type="match status" value="1"/>
</dbReference>
<feature type="transmembrane region" description="Helical" evidence="6">
    <location>
        <begin position="246"/>
        <end position="263"/>
    </location>
</feature>
<keyword evidence="4 6" id="KW-0472">Membrane</keyword>
<dbReference type="Pfam" id="PF00001">
    <property type="entry name" value="7tm_1"/>
    <property type="match status" value="1"/>
</dbReference>
<sequence length="337" mass="37973">MDDGNSTEATGVASTMATQPAASGNEWVYGIEVTLGIVGTVGNVFVCLIILRAKFLHNMTNYLILNLAVADMSASVSLIFNVFLVETAIVQAPSGVAAGEIYCRFYGNLYFFWVCVTASVFNLIVVTLERFYAIVYPLHYPRYFTPKRVALLVALTWVGAFAQEFFALLINSYNSVTRTCDYGFPNLASQIAVGLFVFLSSYFCPLCVMIWAYYKIMRNLSMSARNLMNQQTEDPAYALLRARKKVVHVLFTVVMAFLVLWTPNQVVYLFENFKVELIPVHHIVYSIFRMMAFSNSVINPIIYAFKYKQFRKGFRVLMCGRCMTNNVGAGQTELSNT</sequence>
<feature type="transmembrane region" description="Helical" evidence="6">
    <location>
        <begin position="105"/>
        <end position="128"/>
    </location>
</feature>
<evidence type="ECO:0000259" key="7">
    <source>
        <dbReference type="PROSITE" id="PS50262"/>
    </source>
</evidence>
<comment type="similarity">
    <text evidence="5">Belongs to the G-protein coupled receptor 1 family.</text>
</comment>
<keyword evidence="5" id="KW-0807">Transducer</keyword>
<evidence type="ECO:0000256" key="4">
    <source>
        <dbReference type="ARBA" id="ARBA00023136"/>
    </source>
</evidence>
<feature type="transmembrane region" description="Helical" evidence="6">
    <location>
        <begin position="149"/>
        <end position="170"/>
    </location>
</feature>
<dbReference type="Proteomes" id="UP000887568">
    <property type="component" value="Unplaced"/>
</dbReference>
<evidence type="ECO:0000313" key="9">
    <source>
        <dbReference type="Proteomes" id="UP000887568"/>
    </source>
</evidence>
<evidence type="ECO:0000256" key="5">
    <source>
        <dbReference type="RuleBase" id="RU000688"/>
    </source>
</evidence>
<dbReference type="Gene3D" id="1.20.1070.10">
    <property type="entry name" value="Rhodopsin 7-helix transmembrane proteins"/>
    <property type="match status" value="1"/>
</dbReference>
<dbReference type="EnsemblMetazoa" id="XM_038218214.1">
    <property type="protein sequence ID" value="XP_038074142.1"/>
    <property type="gene ID" value="LOC119742174"/>
</dbReference>
<dbReference type="RefSeq" id="XP_038074141.1">
    <property type="nucleotide sequence ID" value="XM_038218213.1"/>
</dbReference>
<dbReference type="EnsemblMetazoa" id="XM_038218213.1">
    <property type="protein sequence ID" value="XP_038074141.1"/>
    <property type="gene ID" value="LOC119742174"/>
</dbReference>
<keyword evidence="2 5" id="KW-0812">Transmembrane</keyword>
<accession>A0A914BFC5</accession>
<dbReference type="PANTHER" id="PTHR45698">
    <property type="entry name" value="TRACE AMINE-ASSOCIATED RECEPTOR 19N-RELATED"/>
    <property type="match status" value="1"/>
</dbReference>
<name>A0A914BFC5_PATMI</name>
<dbReference type="PANTHER" id="PTHR45698:SF1">
    <property type="entry name" value="TRACE AMINE-ASSOCIATED RECEPTOR 13C-LIKE"/>
    <property type="match status" value="1"/>
</dbReference>
<dbReference type="GeneID" id="119742174"/>
<protein>
    <recommendedName>
        <fullName evidence="7">G-protein coupled receptors family 1 profile domain-containing protein</fullName>
    </recommendedName>
</protein>
<dbReference type="AlphaFoldDB" id="A0A914BFC5"/>
<dbReference type="GO" id="GO:0004930">
    <property type="term" value="F:G protein-coupled receptor activity"/>
    <property type="evidence" value="ECO:0007669"/>
    <property type="project" value="UniProtKB-KW"/>
</dbReference>
<reference evidence="8" key="1">
    <citation type="submission" date="2022-11" db="UniProtKB">
        <authorList>
            <consortium name="EnsemblMetazoa"/>
        </authorList>
    </citation>
    <scope>IDENTIFICATION</scope>
</reference>
<proteinExistence type="inferred from homology"/>
<dbReference type="PROSITE" id="PS00237">
    <property type="entry name" value="G_PROTEIN_RECEP_F1_1"/>
    <property type="match status" value="1"/>
</dbReference>
<dbReference type="RefSeq" id="XP_038074142.1">
    <property type="nucleotide sequence ID" value="XM_038218214.1"/>
</dbReference>
<dbReference type="OMA" id="VVMIWAY"/>
<evidence type="ECO:0000313" key="8">
    <source>
        <dbReference type="EnsemblMetazoa" id="XP_038074142.1"/>
    </source>
</evidence>
<dbReference type="PRINTS" id="PR00237">
    <property type="entry name" value="GPCRRHODOPSN"/>
</dbReference>